<gene>
    <name evidence="2" type="ORF">GT635_08800</name>
</gene>
<evidence type="ECO:0000313" key="3">
    <source>
        <dbReference type="Proteomes" id="UP000481598"/>
    </source>
</evidence>
<evidence type="ECO:0000313" key="2">
    <source>
        <dbReference type="EMBL" id="MZJ86539.1"/>
    </source>
</evidence>
<comment type="caution">
    <text evidence="2">The sequence shown here is derived from an EMBL/GenBank/DDBJ whole genome shotgun (WGS) entry which is preliminary data.</text>
</comment>
<accession>A0A6L8RL66</accession>
<dbReference type="RefSeq" id="WP_161155298.1">
    <property type="nucleotide sequence ID" value="NZ_WWSY01000002.1"/>
</dbReference>
<dbReference type="EMBL" id="WWTB01000023">
    <property type="protein sequence ID" value="MZJ86539.1"/>
    <property type="molecule type" value="Genomic_DNA"/>
</dbReference>
<sequence length="92" mass="10525">MARDIFHSEVSVSPYKRDGKQVGWKGTLHYHDMGELDLFGKPKRKTTSKAALTKGKRAATAELKRWRDDMEKEVESPETHDSARADRDRAPI</sequence>
<protein>
    <submittedName>
        <fullName evidence="2">Uncharacterized protein</fullName>
    </submittedName>
</protein>
<dbReference type="AlphaFoldDB" id="A0A6L8RL66"/>
<dbReference type="Proteomes" id="UP000481598">
    <property type="component" value="Unassembled WGS sequence"/>
</dbReference>
<reference evidence="2 3" key="1">
    <citation type="journal article" date="2019" name="Nat. Med.">
        <title>A library of human gut bacterial isolates paired with longitudinal multiomics data enables mechanistic microbiome research.</title>
        <authorList>
            <person name="Poyet M."/>
            <person name="Groussin M."/>
            <person name="Gibbons S.M."/>
            <person name="Avila-Pacheco J."/>
            <person name="Jiang X."/>
            <person name="Kearney S.M."/>
            <person name="Perrotta A.R."/>
            <person name="Berdy B."/>
            <person name="Zhao S."/>
            <person name="Lieberman T.D."/>
            <person name="Swanson P.K."/>
            <person name="Smith M."/>
            <person name="Roesemann S."/>
            <person name="Alexander J.E."/>
            <person name="Rich S.A."/>
            <person name="Livny J."/>
            <person name="Vlamakis H."/>
            <person name="Clish C."/>
            <person name="Bullock K."/>
            <person name="Deik A."/>
            <person name="Scott J."/>
            <person name="Pierce K.A."/>
            <person name="Xavier R.J."/>
            <person name="Alm E.J."/>
        </authorList>
    </citation>
    <scope>NUCLEOTIDE SEQUENCE [LARGE SCALE GENOMIC DNA]</scope>
    <source>
        <strain evidence="2 3">BIOML-A10</strain>
    </source>
</reference>
<evidence type="ECO:0000256" key="1">
    <source>
        <dbReference type="SAM" id="MobiDB-lite"/>
    </source>
</evidence>
<name>A0A6L8RL66_9ACTN</name>
<organism evidence="2 3">
    <name type="scientific">Collinsella aerofaciens</name>
    <dbReference type="NCBI Taxonomy" id="74426"/>
    <lineage>
        <taxon>Bacteria</taxon>
        <taxon>Bacillati</taxon>
        <taxon>Actinomycetota</taxon>
        <taxon>Coriobacteriia</taxon>
        <taxon>Coriobacteriales</taxon>
        <taxon>Coriobacteriaceae</taxon>
        <taxon>Collinsella</taxon>
    </lineage>
</organism>
<feature type="region of interest" description="Disordered" evidence="1">
    <location>
        <begin position="64"/>
        <end position="92"/>
    </location>
</feature>
<proteinExistence type="predicted"/>